<dbReference type="Proteomes" id="UP001153076">
    <property type="component" value="Unassembled WGS sequence"/>
</dbReference>
<organism evidence="1 2">
    <name type="scientific">Carnegiea gigantea</name>
    <dbReference type="NCBI Taxonomy" id="171969"/>
    <lineage>
        <taxon>Eukaryota</taxon>
        <taxon>Viridiplantae</taxon>
        <taxon>Streptophyta</taxon>
        <taxon>Embryophyta</taxon>
        <taxon>Tracheophyta</taxon>
        <taxon>Spermatophyta</taxon>
        <taxon>Magnoliopsida</taxon>
        <taxon>eudicotyledons</taxon>
        <taxon>Gunneridae</taxon>
        <taxon>Pentapetalae</taxon>
        <taxon>Caryophyllales</taxon>
        <taxon>Cactineae</taxon>
        <taxon>Cactaceae</taxon>
        <taxon>Cactoideae</taxon>
        <taxon>Echinocereeae</taxon>
        <taxon>Carnegiea</taxon>
    </lineage>
</organism>
<evidence type="ECO:0000313" key="2">
    <source>
        <dbReference type="Proteomes" id="UP001153076"/>
    </source>
</evidence>
<protein>
    <submittedName>
        <fullName evidence="1">Uncharacterized protein</fullName>
    </submittedName>
</protein>
<dbReference type="AlphaFoldDB" id="A0A9Q1GQJ4"/>
<keyword evidence="2" id="KW-1185">Reference proteome</keyword>
<evidence type="ECO:0000313" key="1">
    <source>
        <dbReference type="EMBL" id="KAJ8423459.1"/>
    </source>
</evidence>
<name>A0A9Q1GQJ4_9CARY</name>
<sequence>MLLEVLVEGLISDYVENMGSMENQLLHGRDSAIKEFVNCLKACELEEMGWIGEYYTWINKNVSSGIDRSFSNPLCYDILDYCQIITLCGFSFSTCPMPKATFMHCDIWTYDLSFTNIITLLNLTSGNKLKQLREFLFKLNVSLCAPFTYKEIRVAIFSIPNHKSIALDGYSIGFFMESGQIIGPLICDAIK</sequence>
<gene>
    <name evidence="1" type="ORF">Cgig2_010791</name>
</gene>
<accession>A0A9Q1GQJ4</accession>
<comment type="caution">
    <text evidence="1">The sequence shown here is derived from an EMBL/GenBank/DDBJ whole genome shotgun (WGS) entry which is preliminary data.</text>
</comment>
<proteinExistence type="predicted"/>
<reference evidence="1" key="1">
    <citation type="submission" date="2022-04" db="EMBL/GenBank/DDBJ databases">
        <title>Carnegiea gigantea Genome sequencing and assembly v2.</title>
        <authorList>
            <person name="Copetti D."/>
            <person name="Sanderson M.J."/>
            <person name="Burquez A."/>
            <person name="Wojciechowski M.F."/>
        </authorList>
    </citation>
    <scope>NUCLEOTIDE SEQUENCE</scope>
    <source>
        <strain evidence="1">SGP5-SGP5p</strain>
        <tissue evidence="1">Aerial part</tissue>
    </source>
</reference>
<dbReference type="EMBL" id="JAKOGI010001953">
    <property type="protein sequence ID" value="KAJ8423459.1"/>
    <property type="molecule type" value="Genomic_DNA"/>
</dbReference>